<accession>A0A9P3GJ75</accession>
<dbReference type="AlphaFoldDB" id="A0A9P3GJ75"/>
<proteinExistence type="predicted"/>
<evidence type="ECO:0000313" key="2">
    <source>
        <dbReference type="Proteomes" id="UP000703269"/>
    </source>
</evidence>
<name>A0A9P3GJ75_9APHY</name>
<dbReference type="Proteomes" id="UP000703269">
    <property type="component" value="Unassembled WGS sequence"/>
</dbReference>
<keyword evidence="2" id="KW-1185">Reference proteome</keyword>
<reference evidence="1 2" key="1">
    <citation type="submission" date="2021-08" db="EMBL/GenBank/DDBJ databases">
        <title>Draft Genome Sequence of Phanerochaete sordida strain YK-624.</title>
        <authorList>
            <person name="Mori T."/>
            <person name="Dohra H."/>
            <person name="Suzuki T."/>
            <person name="Kawagishi H."/>
            <person name="Hirai H."/>
        </authorList>
    </citation>
    <scope>NUCLEOTIDE SEQUENCE [LARGE SCALE GENOMIC DNA]</scope>
    <source>
        <strain evidence="1 2">YK-624</strain>
    </source>
</reference>
<comment type="caution">
    <text evidence="1">The sequence shown here is derived from an EMBL/GenBank/DDBJ whole genome shotgun (WGS) entry which is preliminary data.</text>
</comment>
<sequence length="104" mass="11161">MRRLNRLWRGVLPVPSCVGRTLSSRCIQPATCSTASALLPVVEKRKPGPGRAVAGGMIDACATKPLAPILVHAARLCAVRTFTLYLGNQYWLPSKTGCQSRSAL</sequence>
<evidence type="ECO:0000313" key="1">
    <source>
        <dbReference type="EMBL" id="GJE96152.1"/>
    </source>
</evidence>
<organism evidence="1 2">
    <name type="scientific">Phanerochaete sordida</name>
    <dbReference type="NCBI Taxonomy" id="48140"/>
    <lineage>
        <taxon>Eukaryota</taxon>
        <taxon>Fungi</taxon>
        <taxon>Dikarya</taxon>
        <taxon>Basidiomycota</taxon>
        <taxon>Agaricomycotina</taxon>
        <taxon>Agaricomycetes</taxon>
        <taxon>Polyporales</taxon>
        <taxon>Phanerochaetaceae</taxon>
        <taxon>Phanerochaete</taxon>
    </lineage>
</organism>
<dbReference type="EMBL" id="BPQB01000056">
    <property type="protein sequence ID" value="GJE96152.1"/>
    <property type="molecule type" value="Genomic_DNA"/>
</dbReference>
<gene>
    <name evidence="1" type="ORF">PsYK624_123450</name>
</gene>
<protein>
    <submittedName>
        <fullName evidence="1">Uncharacterized protein</fullName>
    </submittedName>
</protein>